<reference evidence="2" key="2">
    <citation type="journal article" date="2023" name="IMA Fungus">
        <title>Comparative genomic study of the Penicillium genus elucidates a diverse pangenome and 15 lateral gene transfer events.</title>
        <authorList>
            <person name="Petersen C."/>
            <person name="Sorensen T."/>
            <person name="Nielsen M.R."/>
            <person name="Sondergaard T.E."/>
            <person name="Sorensen J.L."/>
            <person name="Fitzpatrick D.A."/>
            <person name="Frisvad J.C."/>
            <person name="Nielsen K.L."/>
        </authorList>
    </citation>
    <scope>NUCLEOTIDE SEQUENCE</scope>
    <source>
        <strain evidence="2">IBT 29677</strain>
    </source>
</reference>
<dbReference type="GeneID" id="81377093"/>
<sequence>MSMSTDLSLGEILHLSLGEGVKCFGLTKILGGTRPCNHPLGKQTLAEARYILVQTTGQLERGGQTIDQHLINLSNLLVQSRHGVNSRNRRESLKSEWLGFVQDFRRAQIHSETLIEILHQREDDELDNASEDEDLQEVPAPVLAIESDTATSIVATRSTHTDLDTTPDSTPIPDLPTQAEESQVQISEERTSNVLRPVPESLGDRTSLTPACLSGAHTSFRSADDVSPESVWLLLLQFCFGVRALMLVKLHAFCSIDGYVRFGRGSFADLQFLARNIFFSNEPTRAHVFMISCCYILFGLLQILLRSDVLVVLVL</sequence>
<name>A0A9W9SEK7_9EURO</name>
<organism evidence="2 3">
    <name type="scientific">Penicillium cosmopolitanum</name>
    <dbReference type="NCBI Taxonomy" id="1131564"/>
    <lineage>
        <taxon>Eukaryota</taxon>
        <taxon>Fungi</taxon>
        <taxon>Dikarya</taxon>
        <taxon>Ascomycota</taxon>
        <taxon>Pezizomycotina</taxon>
        <taxon>Eurotiomycetes</taxon>
        <taxon>Eurotiomycetidae</taxon>
        <taxon>Eurotiales</taxon>
        <taxon>Aspergillaceae</taxon>
        <taxon>Penicillium</taxon>
    </lineage>
</organism>
<protein>
    <submittedName>
        <fullName evidence="2">Uncharacterized protein</fullName>
    </submittedName>
</protein>
<evidence type="ECO:0000313" key="2">
    <source>
        <dbReference type="EMBL" id="KAJ5376590.1"/>
    </source>
</evidence>
<keyword evidence="3" id="KW-1185">Reference proteome</keyword>
<dbReference type="AlphaFoldDB" id="A0A9W9SEK7"/>
<comment type="caution">
    <text evidence="2">The sequence shown here is derived from an EMBL/GenBank/DDBJ whole genome shotgun (WGS) entry which is preliminary data.</text>
</comment>
<feature type="compositionally biased region" description="Polar residues" evidence="1">
    <location>
        <begin position="158"/>
        <end position="169"/>
    </location>
</feature>
<proteinExistence type="predicted"/>
<dbReference type="OrthoDB" id="4317083at2759"/>
<dbReference type="Proteomes" id="UP001147747">
    <property type="component" value="Unassembled WGS sequence"/>
</dbReference>
<dbReference type="RefSeq" id="XP_056481620.1">
    <property type="nucleotide sequence ID" value="XM_056638113.1"/>
</dbReference>
<accession>A0A9W9SEK7</accession>
<evidence type="ECO:0000256" key="1">
    <source>
        <dbReference type="SAM" id="MobiDB-lite"/>
    </source>
</evidence>
<feature type="region of interest" description="Disordered" evidence="1">
    <location>
        <begin position="158"/>
        <end position="189"/>
    </location>
</feature>
<evidence type="ECO:0000313" key="3">
    <source>
        <dbReference type="Proteomes" id="UP001147747"/>
    </source>
</evidence>
<dbReference type="EMBL" id="JAPZBU010000012">
    <property type="protein sequence ID" value="KAJ5376590.1"/>
    <property type="molecule type" value="Genomic_DNA"/>
</dbReference>
<reference evidence="2" key="1">
    <citation type="submission" date="2022-12" db="EMBL/GenBank/DDBJ databases">
        <authorList>
            <person name="Petersen C."/>
        </authorList>
    </citation>
    <scope>NUCLEOTIDE SEQUENCE</scope>
    <source>
        <strain evidence="2">IBT 29677</strain>
    </source>
</reference>
<gene>
    <name evidence="2" type="ORF">N7509_013476</name>
</gene>